<reference evidence="1 2" key="1">
    <citation type="submission" date="2017-11" db="EMBL/GenBank/DDBJ databases">
        <title>Comparitive Functional Genomics of Dry Heat Resistant strains isolated from the Viking Spacecraft.</title>
        <authorList>
            <person name="Seuylemezian A."/>
            <person name="Cooper K."/>
            <person name="Vaishampayan P."/>
        </authorList>
    </citation>
    <scope>NUCLEOTIDE SEQUENCE [LARGE SCALE GENOMIC DNA]</scope>
    <source>
        <strain evidence="1 2">V1-29</strain>
    </source>
</reference>
<proteinExistence type="predicted"/>
<dbReference type="EMBL" id="PGUY01000025">
    <property type="protein sequence ID" value="PLT30267.1"/>
    <property type="molecule type" value="Genomic_DNA"/>
</dbReference>
<dbReference type="AlphaFoldDB" id="A0A2N5M7E3"/>
<dbReference type="Proteomes" id="UP000234748">
    <property type="component" value="Unassembled WGS sequence"/>
</dbReference>
<evidence type="ECO:0000313" key="2">
    <source>
        <dbReference type="Proteomes" id="UP000234748"/>
    </source>
</evidence>
<comment type="caution">
    <text evidence="1">The sequence shown here is derived from an EMBL/GenBank/DDBJ whole genome shotgun (WGS) entry which is preliminary data.</text>
</comment>
<protein>
    <submittedName>
        <fullName evidence="1">Uncharacterized protein</fullName>
    </submittedName>
</protein>
<name>A0A2N5M7E3_9BACI</name>
<organism evidence="1 2">
    <name type="scientific">Peribacillus deserti</name>
    <dbReference type="NCBI Taxonomy" id="673318"/>
    <lineage>
        <taxon>Bacteria</taxon>
        <taxon>Bacillati</taxon>
        <taxon>Bacillota</taxon>
        <taxon>Bacilli</taxon>
        <taxon>Bacillales</taxon>
        <taxon>Bacillaceae</taxon>
        <taxon>Peribacillus</taxon>
    </lineage>
</organism>
<accession>A0A2N5M7E3</accession>
<evidence type="ECO:0000313" key="1">
    <source>
        <dbReference type="EMBL" id="PLT30267.1"/>
    </source>
</evidence>
<sequence length="61" mass="7268">MFRRFMLWFIGFMLIVSAFMLICQNSMLMQAALCLSRFIYAYPKRNMLIADTDLYLTANTR</sequence>
<gene>
    <name evidence="1" type="ORF">CUU66_08570</name>
</gene>
<keyword evidence="2" id="KW-1185">Reference proteome</keyword>